<reference evidence="1" key="1">
    <citation type="journal article" date="2012" name="FEMS Microbiol. Ecol.">
        <title>Biodiversity of Mimosa pudica rhizobial symbionts (Cupriavidus taiwanensis, Rhizobium mesoamericanum) in New Caledonia and their adaptation to heavy metal-rich soils.</title>
        <authorList>
            <person name="Klonowska A."/>
            <person name="Chaintreuil C."/>
            <person name="Tisseyre P."/>
            <person name="Miche L."/>
            <person name="Melkonian R."/>
            <person name="Ducousso M."/>
            <person name="Laguerre G."/>
            <person name="Brunel B."/>
            <person name="Moulin L."/>
        </authorList>
    </citation>
    <scope>NUCLEOTIDE SEQUENCE</scope>
    <source>
        <strain evidence="1">NGR193A</strain>
    </source>
</reference>
<proteinExistence type="predicted"/>
<gene>
    <name evidence="1" type="primary">recA</name>
</gene>
<sequence>DLIAVVAVPGARLLDDLGIHAQVDDLALARDALAVEDVEEGLAERRRYLVLDHLDLGLVADHVVALLDRADAADVQAHRGVELQRIAAGGGFGRAEHHADLHADLVDEDHQAVGALDGAGQLAQRLAHQAGLQAGQRIAHFAFDFGLRHQRRDRVDDDQVDRARAHQRVGDFQGLLAGVGLRDQQVADIDAELGGVVDVQRVLRIDKGAGAAQLLHFGHHLQRQGGLARRFRPVDLDHAAARQATDAKRDVQAEGTGGNHLDVLFDLAIAQAHDR</sequence>
<dbReference type="EMBL" id="HE687278">
    <property type="protein sequence ID" value="CCG28412.1"/>
    <property type="molecule type" value="Genomic_DNA"/>
</dbReference>
<accession>H8XBT6</accession>
<name>H8XBT6_9BURK</name>
<evidence type="ECO:0000313" key="1">
    <source>
        <dbReference type="EMBL" id="CCG28412.1"/>
    </source>
</evidence>
<protein>
    <submittedName>
        <fullName evidence="1">Recombinase A</fullName>
    </submittedName>
</protein>
<feature type="non-terminal residue" evidence="1">
    <location>
        <position position="1"/>
    </location>
</feature>
<feature type="non-terminal residue" evidence="1">
    <location>
        <position position="275"/>
    </location>
</feature>
<organism evidence="1">
    <name type="scientific">Cupriavidus taiwanensis</name>
    <dbReference type="NCBI Taxonomy" id="164546"/>
    <lineage>
        <taxon>Bacteria</taxon>
        <taxon>Pseudomonadati</taxon>
        <taxon>Pseudomonadota</taxon>
        <taxon>Betaproteobacteria</taxon>
        <taxon>Burkholderiales</taxon>
        <taxon>Burkholderiaceae</taxon>
        <taxon>Cupriavidus</taxon>
    </lineage>
</organism>
<dbReference type="AlphaFoldDB" id="H8XBT6"/>